<organism evidence="1 2">
    <name type="scientific">Daphnia magna</name>
    <dbReference type="NCBI Taxonomy" id="35525"/>
    <lineage>
        <taxon>Eukaryota</taxon>
        <taxon>Metazoa</taxon>
        <taxon>Ecdysozoa</taxon>
        <taxon>Arthropoda</taxon>
        <taxon>Crustacea</taxon>
        <taxon>Branchiopoda</taxon>
        <taxon>Diplostraca</taxon>
        <taxon>Cladocera</taxon>
        <taxon>Anomopoda</taxon>
        <taxon>Daphniidae</taxon>
        <taxon>Daphnia</taxon>
    </lineage>
</organism>
<comment type="caution">
    <text evidence="1">The sequence shown here is derived from an EMBL/GenBank/DDBJ whole genome shotgun (WGS) entry which is preliminary data.</text>
</comment>
<keyword evidence="1" id="KW-0969">Cilium</keyword>
<sequence>MDKYNLTAYDEEDDLYSGFNEFHPTLNTSLIQDSVSRDVKQQQSIIQMQVMFGKVCKIVY</sequence>
<gene>
    <name evidence="1" type="ORF">APZ42_008260</name>
</gene>
<protein>
    <submittedName>
        <fullName evidence="1">Putative Intraflagellar transport protein 88</fullName>
    </submittedName>
</protein>
<proteinExistence type="predicted"/>
<dbReference type="EMBL" id="LRGB01022741">
    <property type="protein sequence ID" value="KZR97070.1"/>
    <property type="molecule type" value="Genomic_DNA"/>
</dbReference>
<evidence type="ECO:0000313" key="1">
    <source>
        <dbReference type="EMBL" id="KZR97070.1"/>
    </source>
</evidence>
<evidence type="ECO:0000313" key="2">
    <source>
        <dbReference type="Proteomes" id="UP000076858"/>
    </source>
</evidence>
<keyword evidence="1" id="KW-0966">Cell projection</keyword>
<keyword evidence="2" id="KW-1185">Reference proteome</keyword>
<keyword evidence="1" id="KW-0282">Flagellum</keyword>
<accession>A0A162BT13</accession>
<dbReference type="AlphaFoldDB" id="A0A162BT13"/>
<name>A0A162BT13_9CRUS</name>
<reference evidence="1 2" key="1">
    <citation type="submission" date="2016-03" db="EMBL/GenBank/DDBJ databases">
        <title>EvidentialGene: Evidence-directed Construction of Genes on Genomes.</title>
        <authorList>
            <person name="Gilbert D.G."/>
            <person name="Choi J.-H."/>
            <person name="Mockaitis K."/>
            <person name="Colbourne J."/>
            <person name="Pfrender M."/>
        </authorList>
    </citation>
    <scope>NUCLEOTIDE SEQUENCE [LARGE SCALE GENOMIC DNA]</scope>
    <source>
        <strain evidence="1 2">Xinb3</strain>
        <tissue evidence="1">Complete organism</tissue>
    </source>
</reference>
<dbReference type="OrthoDB" id="1926212at2759"/>
<dbReference type="Proteomes" id="UP000076858">
    <property type="component" value="Unassembled WGS sequence"/>
</dbReference>